<protein>
    <submittedName>
        <fullName evidence="4">Leukotoxin</fullName>
    </submittedName>
</protein>
<dbReference type="RefSeq" id="WP_110988756.1">
    <property type="nucleotide sequence ID" value="NZ_CAWNWM010000029.1"/>
</dbReference>
<dbReference type="OrthoDB" id="561585at2"/>
<dbReference type="InterPro" id="IPR018511">
    <property type="entry name" value="Hemolysin-typ_Ca-bd_CS"/>
</dbReference>
<comment type="caution">
    <text evidence="4">The sequence shown here is derived from an EMBL/GenBank/DDBJ whole genome shotgun (WGS) entry which is preliminary data.</text>
</comment>
<evidence type="ECO:0000313" key="5">
    <source>
        <dbReference type="Proteomes" id="UP000248857"/>
    </source>
</evidence>
<dbReference type="Proteomes" id="UP000248857">
    <property type="component" value="Unassembled WGS sequence"/>
</dbReference>
<dbReference type="EMBL" id="PQWO01000029">
    <property type="protein sequence ID" value="PZD70718.1"/>
    <property type="molecule type" value="Genomic_DNA"/>
</dbReference>
<dbReference type="PRINTS" id="PR00313">
    <property type="entry name" value="CABNDNGRPT"/>
</dbReference>
<dbReference type="PANTHER" id="PTHR38340:SF1">
    <property type="entry name" value="S-LAYER PROTEIN"/>
    <property type="match status" value="1"/>
</dbReference>
<dbReference type="PROSITE" id="PS00330">
    <property type="entry name" value="HEMOLYSIN_CALCIUM"/>
    <property type="match status" value="4"/>
</dbReference>
<accession>A0A2W1J9H8</accession>
<sequence length="408" mass="42772">MNEESMNSFEFDVTLFSGQNFDGDFSYDTSVITGNGEELARIEDDLGDFKLTLNIFGETFTEENDIDFGDGEPPFPFATFEDGEIQGIDYLPSADDVGVEGFGGFFIRQSELLFVEDAYFEVAGQGLTPVPVAGFNTELVGIVDYEGQAFNTVAGTEIGDFLQGTKEDDRIFAREGSDRVFARRGDDFIRGGDGADLVNGGKGDDTLIGEAGADILNGGRGNDDLQGGDQADLLQGKQGDDTLAGDDGRDTLMGGRGSDSLSGGSGADQILGNRGADTLIGGAGNDTLVGGAGADLYTYDTGVTFVRRDVGSDQIQGFVAGQDKIALGLTTFDTLSSVAGDGFSVAADFEVVNSTMGARQSLAEIVYQTNTGDLFYNQNGANAGFGEGGLLTTFTDNPGLSTSDFILL</sequence>
<dbReference type="GO" id="GO:0005509">
    <property type="term" value="F:calcium ion binding"/>
    <property type="evidence" value="ECO:0007669"/>
    <property type="project" value="InterPro"/>
</dbReference>
<evidence type="ECO:0000256" key="2">
    <source>
        <dbReference type="ARBA" id="ARBA00022525"/>
    </source>
</evidence>
<evidence type="ECO:0000256" key="3">
    <source>
        <dbReference type="SAM" id="MobiDB-lite"/>
    </source>
</evidence>
<dbReference type="InterPro" id="IPR011049">
    <property type="entry name" value="Serralysin-like_metalloprot_C"/>
</dbReference>
<comment type="subcellular location">
    <subcellularLocation>
        <location evidence="1">Secreted</location>
    </subcellularLocation>
</comment>
<dbReference type="Pfam" id="PF00353">
    <property type="entry name" value="HemolysinCabind"/>
    <property type="match status" value="4"/>
</dbReference>
<dbReference type="PANTHER" id="PTHR38340">
    <property type="entry name" value="S-LAYER PROTEIN"/>
    <property type="match status" value="1"/>
</dbReference>
<proteinExistence type="predicted"/>
<feature type="compositionally biased region" description="Low complexity" evidence="3">
    <location>
        <begin position="224"/>
        <end position="237"/>
    </location>
</feature>
<reference evidence="4 5" key="1">
    <citation type="journal article" date="2018" name="Sci. Rep.">
        <title>A novel species of the marine cyanobacterium Acaryochloris with a unique pigment content and lifestyle.</title>
        <authorList>
            <person name="Partensky F."/>
            <person name="Six C."/>
            <person name="Ratin M."/>
            <person name="Garczarek L."/>
            <person name="Vaulot D."/>
            <person name="Probert I."/>
            <person name="Calteau A."/>
            <person name="Gourvil P."/>
            <person name="Marie D."/>
            <person name="Grebert T."/>
            <person name="Bouchier C."/>
            <person name="Le Panse S."/>
            <person name="Gachenot M."/>
            <person name="Rodriguez F."/>
            <person name="Garrido J.L."/>
        </authorList>
    </citation>
    <scope>NUCLEOTIDE SEQUENCE [LARGE SCALE GENOMIC DNA]</scope>
    <source>
        <strain evidence="4 5">RCC1774</strain>
    </source>
</reference>
<gene>
    <name evidence="4" type="primary">ltxA_15</name>
    <name evidence="4" type="ORF">C1752_09746</name>
</gene>
<dbReference type="InterPro" id="IPR001343">
    <property type="entry name" value="Hemolysn_Ca-bd"/>
</dbReference>
<dbReference type="InterPro" id="IPR050557">
    <property type="entry name" value="RTX_toxin/Mannuronan_C5-epim"/>
</dbReference>
<dbReference type="SUPFAM" id="SSF51120">
    <property type="entry name" value="beta-Roll"/>
    <property type="match status" value="1"/>
</dbReference>
<evidence type="ECO:0000313" key="4">
    <source>
        <dbReference type="EMBL" id="PZD70718.1"/>
    </source>
</evidence>
<feature type="region of interest" description="Disordered" evidence="3">
    <location>
        <begin position="218"/>
        <end position="267"/>
    </location>
</feature>
<keyword evidence="5" id="KW-1185">Reference proteome</keyword>
<organism evidence="4 5">
    <name type="scientific">Acaryochloris thomasi RCC1774</name>
    <dbReference type="NCBI Taxonomy" id="1764569"/>
    <lineage>
        <taxon>Bacteria</taxon>
        <taxon>Bacillati</taxon>
        <taxon>Cyanobacteriota</taxon>
        <taxon>Cyanophyceae</taxon>
        <taxon>Acaryochloridales</taxon>
        <taxon>Acaryochloridaceae</taxon>
        <taxon>Acaryochloris</taxon>
        <taxon>Acaryochloris thomasi</taxon>
    </lineage>
</organism>
<dbReference type="GO" id="GO:0005576">
    <property type="term" value="C:extracellular region"/>
    <property type="evidence" value="ECO:0007669"/>
    <property type="project" value="UniProtKB-SubCell"/>
</dbReference>
<keyword evidence="2" id="KW-0964">Secreted</keyword>
<name>A0A2W1J9H8_9CYAN</name>
<dbReference type="Gene3D" id="2.150.10.10">
    <property type="entry name" value="Serralysin-like metalloprotease, C-terminal"/>
    <property type="match status" value="2"/>
</dbReference>
<evidence type="ECO:0000256" key="1">
    <source>
        <dbReference type="ARBA" id="ARBA00004613"/>
    </source>
</evidence>
<dbReference type="AlphaFoldDB" id="A0A2W1J9H8"/>